<keyword evidence="2" id="KW-1185">Reference proteome</keyword>
<sequence>LNEVQLVDEGLRARYKAAYPHVDGRSSISQPSSPPKALLP</sequence>
<accession>A0A1R3I3A3</accession>
<feature type="non-terminal residue" evidence="1">
    <location>
        <position position="1"/>
    </location>
</feature>
<protein>
    <submittedName>
        <fullName evidence="1">Uncharacterized protein</fullName>
    </submittedName>
</protein>
<comment type="caution">
    <text evidence="1">The sequence shown here is derived from an EMBL/GenBank/DDBJ whole genome shotgun (WGS) entry which is preliminary data.</text>
</comment>
<organism evidence="1 2">
    <name type="scientific">Corchorus capsularis</name>
    <name type="common">Jute</name>
    <dbReference type="NCBI Taxonomy" id="210143"/>
    <lineage>
        <taxon>Eukaryota</taxon>
        <taxon>Viridiplantae</taxon>
        <taxon>Streptophyta</taxon>
        <taxon>Embryophyta</taxon>
        <taxon>Tracheophyta</taxon>
        <taxon>Spermatophyta</taxon>
        <taxon>Magnoliopsida</taxon>
        <taxon>eudicotyledons</taxon>
        <taxon>Gunneridae</taxon>
        <taxon>Pentapetalae</taxon>
        <taxon>rosids</taxon>
        <taxon>malvids</taxon>
        <taxon>Malvales</taxon>
        <taxon>Malvaceae</taxon>
        <taxon>Grewioideae</taxon>
        <taxon>Apeibeae</taxon>
        <taxon>Corchorus</taxon>
    </lineage>
</organism>
<gene>
    <name evidence="1" type="ORF">CCACVL1_15213</name>
</gene>
<dbReference type="AlphaFoldDB" id="A0A1R3I3A3"/>
<dbReference type="EMBL" id="AWWV01010809">
    <property type="protein sequence ID" value="OMO77066.1"/>
    <property type="molecule type" value="Genomic_DNA"/>
</dbReference>
<proteinExistence type="predicted"/>
<dbReference type="Proteomes" id="UP000188268">
    <property type="component" value="Unassembled WGS sequence"/>
</dbReference>
<name>A0A1R3I3A3_COCAP</name>
<reference evidence="1 2" key="1">
    <citation type="submission" date="2013-09" db="EMBL/GenBank/DDBJ databases">
        <title>Corchorus capsularis genome sequencing.</title>
        <authorList>
            <person name="Alam M."/>
            <person name="Haque M.S."/>
            <person name="Islam M.S."/>
            <person name="Emdad E.M."/>
            <person name="Islam M.M."/>
            <person name="Ahmed B."/>
            <person name="Halim A."/>
            <person name="Hossen Q.M.M."/>
            <person name="Hossain M.Z."/>
            <person name="Ahmed R."/>
            <person name="Khan M.M."/>
            <person name="Islam R."/>
            <person name="Rashid M.M."/>
            <person name="Khan S.A."/>
            <person name="Rahman M.S."/>
            <person name="Alam M."/>
        </authorList>
    </citation>
    <scope>NUCLEOTIDE SEQUENCE [LARGE SCALE GENOMIC DNA]</scope>
    <source>
        <strain evidence="2">cv. CVL-1</strain>
        <tissue evidence="1">Whole seedling</tissue>
    </source>
</reference>
<evidence type="ECO:0000313" key="1">
    <source>
        <dbReference type="EMBL" id="OMO77066.1"/>
    </source>
</evidence>
<dbReference type="OrthoDB" id="1751481at2759"/>
<evidence type="ECO:0000313" key="2">
    <source>
        <dbReference type="Proteomes" id="UP000188268"/>
    </source>
</evidence>